<evidence type="ECO:0000313" key="2">
    <source>
        <dbReference type="EMBL" id="KAK1442227.1"/>
    </source>
</evidence>
<organism evidence="2 3">
    <name type="scientific">Babesia gibsoni</name>
    <dbReference type="NCBI Taxonomy" id="33632"/>
    <lineage>
        <taxon>Eukaryota</taxon>
        <taxon>Sar</taxon>
        <taxon>Alveolata</taxon>
        <taxon>Apicomplexa</taxon>
        <taxon>Aconoidasida</taxon>
        <taxon>Piroplasmida</taxon>
        <taxon>Babesiidae</taxon>
        <taxon>Babesia</taxon>
    </lineage>
</organism>
<feature type="region of interest" description="Disordered" evidence="1">
    <location>
        <begin position="1"/>
        <end position="29"/>
    </location>
</feature>
<keyword evidence="3" id="KW-1185">Reference proteome</keyword>
<evidence type="ECO:0000256" key="1">
    <source>
        <dbReference type="SAM" id="MobiDB-lite"/>
    </source>
</evidence>
<dbReference type="Proteomes" id="UP001230268">
    <property type="component" value="Unassembled WGS sequence"/>
</dbReference>
<protein>
    <submittedName>
        <fullName evidence="2">Uncharacterized protein</fullName>
    </submittedName>
</protein>
<dbReference type="EMBL" id="JAVEPI010000004">
    <property type="protein sequence ID" value="KAK1442227.1"/>
    <property type="molecule type" value="Genomic_DNA"/>
</dbReference>
<reference evidence="2" key="1">
    <citation type="submission" date="2023-08" db="EMBL/GenBank/DDBJ databases">
        <title>Draft sequence of the Babesia gibsoni genome.</title>
        <authorList>
            <person name="Yamagishi J.Y."/>
            <person name="Xuan X.X."/>
        </authorList>
    </citation>
    <scope>NUCLEOTIDE SEQUENCE</scope>
    <source>
        <strain evidence="2">Azabu</strain>
    </source>
</reference>
<sequence length="2805" mass="320494">MSQEAAGPDGHKPSVFSFSNMDKDVNPDDENDVIMHGDTARLNFSSHNKKTDAQGALKERYGGALEMLRSQLWNSSTASNISFEEAEPDEAVLAGRLASGEMDLSQLISIECDLCSKSCYFLKNLLMNREKVPTTVIDRVLSDGNVLEKLRRLNSTFSFGKRAPFNKSKINPLVANAIKTVTNVFNGSTLPAVMWPCMDKNANHNERVYIDESVLFEATQVYRLRKHNRDNYVEWGRSLTNNSKDEGTLAMDVTDPIIIREISDTIMGEITSTMWCLNMFALHLNFAGKDNLRSYANNILADHKGITTTMWNYYQEFPSHMNARYSHIKDVDKSLCDKLAGRMVVEAHRVVVLQCHIVKTLLAIHIGSRSMHFSEFQRYASHFQNRKFRGVFPVVRNLVGADQCEGSMLLTHAVQELQALGTLLLTSFFIYGPYNNANDQAIPESCYEEIIEMMRIEISGLESGKGENFYSAILVLAFACFVKRLPRKHPHKELLSNTEFDFDRYTDHYSESLEWIVYSRDMFASVGHEDVFVNFPCRLLIMESVSQFIQAFGVQKIRRLDSVVNSISILVDKSDVQFGLGYYATKKFIMDTISEHLMAHFPFGIHVLFQLLGAFLPQLVEPQEDGDMDIDGDRSCVEVILHYLLKSFKTLTVSPVSAPLEQVGETLEMELKDNMYVGIQMLYMLGFDKQLLQENWGAWDMGNCLYVLKNGTKGKQTYMEALKNLSYEAHVQSDTVKKDFWLVDTGLNVLTPHHANDDVWMVGQSLLAGERASRLCGCTFELENTMELSIMGGNNVEASMQSGKMQFTLLRALWLVWHGSIMYMASDIGDFTAHTLQTFVTCNSLMTSLIKKYPRISSLIETHITTSLYLGDSNNYSPFGHANIIFYYTLLFLVCLKKQQLRVLLPDVIEALRSFLLPAYVVPMGDNATEVEFSRCWIFFQSMEYCSQILSDENGLHIFTLLNRVMQEEERIVRMYPVTSGILKLFRDILRQCPPELWMLSGWHHGMLNMSHTSLEMESNNLTHGLGLPYLRGLKEYIDDHQLQATNLYSPFQSLLLCEMFNYVLKNVGLGLGECEFSDFGQRFDMLLDVIEIVNLMCHIFRVSNYKVAKPAKLDNARGVRREDTWVQGVNELINRILLVFSESNYIMEVVNLLGHQLDVLQYHQEVNEGAVVMINALDFSVNSLSFFTPQTMMYRRVGLAMLVSKEHTTNHTLQCHTNCSYSWLSKPRNIETSFQSRKIINMSLKLFRELYVTALPKNRNPLLATLADTLGCDFFMKSRAAADHRRKFLMPSEHIHDLNDPVVFFAMKQMEILCVKLPQVSFILSLFTHTSNANNVSIATDIVSLYTLLREQAKMKSGCFLEHEVYSDRGILQQLGHLRGHHDVITLVDKDRACFYENLICIFFDTKAYRYETRISILQYFLVALSTCSGMELLIRNRGIDIKALLDFIDSILRYQVIKAQNHNLGDVTLAQYALLVFSRLVELSKGSYRDYHWNTINQSLRILISLWRRFDSNFFVDSDVTLSQRPVGLKSTMAKELWFDRATIDYYIDMGDSIQERRLGLLRTMGSVYAILNSIFLTLSFNKGRELSLQEDFLLLLVYVSMNWDFMDTLLPIVVYDSGFVDTYVKTDVTEDNVRQYYRLGLWFGEDCLSPLSRFLHYLDDMKIQSHHLLMQDLTRGIESMDVNLLLRKVFGKKLDPSFKMLSKSYSGDKLGMEIFFSLLDDIMGPPETNGLAASVPASEHAQLESTSDDTTSHEAVFYTFGTSHEFGYKYLTDVEKFHLFSVVLLTSADDTVNFLLSREMPNVRRCFELVPFVESLNELKSMILSKLCDLVDLYKKVGLSLTNRIQGLVESEARVGKNASMRMAKCSMLPFEMFVFNGSMLLQLVLTLPDCIAENPVYVGLLFEFIKLIFVEGVNLRNIEHSFTSYYECFKNSEVDEGGIVDYIVSRDQVTSTDKITVGQEFRLFAINVFGGLVAQVTRYIREFSDRYQQVLDVDFKNPDTCRTSLKSRLTALDACMNYQRNRGTNTDTALGDYNDVYERSMEHHGCVCNIASGKNINMDNVGVWFHFKMMDFFTPIYRLFSKAAKSGYEMESDVEEESILDVYQRVTKYTIKGISRCFQNMISLFHTECEYLLQCFVDAGTDNLRDGELESVYLFLLGPYSLSLVSEAIVSTEFSREFLTGKGYSYIMEMVQALALLPYTASVCISLSLGNDFSHTMNTSVAMKRDRNYMALCMQRCRNGIFHYENNNWLRATLYKCLERMNSIMMHGASRNEFMNSVIESQLLQRIYVYSFLSHFIQPLQYINPKTMLARFSDSVEEVDRGGCVEVIENNVTMWYPPYQAYCRRFLTRCPYHRLHCGLLRFVVEACNFHVVGNRINHFTEDVEITSLVLSLIHLMRLRIRYLLQLWDLSLAHIEECNMIFSLLRHVPSINHLGEKDIALMKDIIQWSLTHFSIVIKAFQNGIDKLSDHIKPVSIQESVTTVTKVTNDTGCKVKMEKPHSAYQQRCLYLIMKSAESFISFLVGLGFTSECDSDIPPTMKNFVKTGNPSGVKRMCPVDSEAFLDLINGTEKEGFKVRVGDYQPLAQEHDLTFEVMARAFNASVELCALALRVCKELRSSSKRPFIFGFGSGGEVILPLSLNVHGVGECSPEFIGYTRCAIYKEVKVIPEMQVDVAPTGILLEDMNMLLECVIEKAVLFSGRVVNTAFLQNQLCQQEDDRAGELIQKWRSVHGDAASGGVAELHSTMTILNNALSDIAAHSSFFSNSMTEYCSVMESTIARRMEQAKMLFEVFQNRFVYTEKP</sequence>
<gene>
    <name evidence="2" type="ORF">BgAZ_402570</name>
</gene>
<proteinExistence type="predicted"/>
<name>A0AAD8LPY7_BABGI</name>
<evidence type="ECO:0000313" key="3">
    <source>
        <dbReference type="Proteomes" id="UP001230268"/>
    </source>
</evidence>
<comment type="caution">
    <text evidence="2">The sequence shown here is derived from an EMBL/GenBank/DDBJ whole genome shotgun (WGS) entry which is preliminary data.</text>
</comment>
<accession>A0AAD8LPY7</accession>